<gene>
    <name evidence="2" type="ORF">FZC79_13695</name>
</gene>
<feature type="transmembrane region" description="Helical" evidence="1">
    <location>
        <begin position="25"/>
        <end position="46"/>
    </location>
</feature>
<dbReference type="Proteomes" id="UP000323317">
    <property type="component" value="Unassembled WGS sequence"/>
</dbReference>
<sequence length="80" mass="9571">MSIDKVKGKFVLEYHLYNQFYRKSIFAVLILGILTALIFLFSSFYFENFIVEQTHLIAEQMLDDKEEPANVQKFYSILFY</sequence>
<accession>A0A5D4KAX3</accession>
<evidence type="ECO:0000313" key="2">
    <source>
        <dbReference type="EMBL" id="TYR74527.1"/>
    </source>
</evidence>
<organism evidence="2 3">
    <name type="scientific">Rossellomorea vietnamensis</name>
    <dbReference type="NCBI Taxonomy" id="218284"/>
    <lineage>
        <taxon>Bacteria</taxon>
        <taxon>Bacillati</taxon>
        <taxon>Bacillota</taxon>
        <taxon>Bacilli</taxon>
        <taxon>Bacillales</taxon>
        <taxon>Bacillaceae</taxon>
        <taxon>Rossellomorea</taxon>
    </lineage>
</organism>
<keyword evidence="1" id="KW-1133">Transmembrane helix</keyword>
<keyword evidence="1" id="KW-0472">Membrane</keyword>
<proteinExistence type="predicted"/>
<evidence type="ECO:0000313" key="3">
    <source>
        <dbReference type="Proteomes" id="UP000323317"/>
    </source>
</evidence>
<protein>
    <submittedName>
        <fullName evidence="2">Uncharacterized protein</fullName>
    </submittedName>
</protein>
<reference evidence="2 3" key="1">
    <citation type="submission" date="2019-08" db="EMBL/GenBank/DDBJ databases">
        <title>Bacillus genomes from the desert of Cuatro Cienegas, Coahuila.</title>
        <authorList>
            <person name="Olmedo-Alvarez G."/>
        </authorList>
    </citation>
    <scope>NUCLEOTIDE SEQUENCE [LARGE SCALE GENOMIC DNA]</scope>
    <source>
        <strain evidence="2 3">CH40_1T</strain>
    </source>
</reference>
<dbReference type="AlphaFoldDB" id="A0A5D4KAX3"/>
<dbReference type="RefSeq" id="WP_148947356.1">
    <property type="nucleotide sequence ID" value="NZ_JBNIKK010000019.1"/>
</dbReference>
<evidence type="ECO:0000256" key="1">
    <source>
        <dbReference type="SAM" id="Phobius"/>
    </source>
</evidence>
<keyword evidence="1" id="KW-0812">Transmembrane</keyword>
<comment type="caution">
    <text evidence="2">The sequence shown here is derived from an EMBL/GenBank/DDBJ whole genome shotgun (WGS) entry which is preliminary data.</text>
</comment>
<dbReference type="EMBL" id="VTEH01000011">
    <property type="protein sequence ID" value="TYR74527.1"/>
    <property type="molecule type" value="Genomic_DNA"/>
</dbReference>
<name>A0A5D4KAX3_9BACI</name>